<evidence type="ECO:0000256" key="7">
    <source>
        <dbReference type="ARBA" id="ARBA00033210"/>
    </source>
</evidence>
<evidence type="ECO:0000313" key="11">
    <source>
        <dbReference type="Proteomes" id="UP000183104"/>
    </source>
</evidence>
<gene>
    <name evidence="10" type="ORF">SAMN05661077_1988</name>
</gene>
<evidence type="ECO:0000256" key="8">
    <source>
        <dbReference type="ARBA" id="ARBA00049417"/>
    </source>
</evidence>
<feature type="domain" description="Calcineurin-like phosphoesterase" evidence="9">
    <location>
        <begin position="1"/>
        <end position="167"/>
    </location>
</feature>
<dbReference type="EMBL" id="FMUN01000005">
    <property type="protein sequence ID" value="SCY39420.1"/>
    <property type="molecule type" value="Genomic_DNA"/>
</dbReference>
<dbReference type="InterPro" id="IPR029052">
    <property type="entry name" value="Metallo-depent_PP-like"/>
</dbReference>
<dbReference type="InterPro" id="IPR004617">
    <property type="entry name" value="ApaH"/>
</dbReference>
<reference evidence="11" key="1">
    <citation type="submission" date="2016-10" db="EMBL/GenBank/DDBJ databases">
        <authorList>
            <person name="Varghese N."/>
        </authorList>
    </citation>
    <scope>NUCLEOTIDE SEQUENCE [LARGE SCALE GENOMIC DNA]</scope>
    <source>
        <strain evidence="11">HL 19</strain>
    </source>
</reference>
<dbReference type="InterPro" id="IPR004843">
    <property type="entry name" value="Calcineurin-like_PHP"/>
</dbReference>
<dbReference type="PANTHER" id="PTHR42850">
    <property type="entry name" value="METALLOPHOSPHOESTERASE"/>
    <property type="match status" value="1"/>
</dbReference>
<evidence type="ECO:0000256" key="2">
    <source>
        <dbReference type="ARBA" id="ARBA00005419"/>
    </source>
</evidence>
<dbReference type="PIRSF" id="PIRSF000903">
    <property type="entry name" value="B5n-ttraPtase_sm"/>
    <property type="match status" value="1"/>
</dbReference>
<dbReference type="PATRIC" id="fig|381306.5.peg.1274"/>
<dbReference type="STRING" id="381306.AN478_03950"/>
<dbReference type="SUPFAM" id="SSF56300">
    <property type="entry name" value="Metallo-dependent phosphatases"/>
    <property type="match status" value="1"/>
</dbReference>
<evidence type="ECO:0000313" key="10">
    <source>
        <dbReference type="EMBL" id="SCY39420.1"/>
    </source>
</evidence>
<organism evidence="10 11">
    <name type="scientific">Thiohalorhabdus denitrificans</name>
    <dbReference type="NCBI Taxonomy" id="381306"/>
    <lineage>
        <taxon>Bacteria</taxon>
        <taxon>Pseudomonadati</taxon>
        <taxon>Pseudomonadota</taxon>
        <taxon>Gammaproteobacteria</taxon>
        <taxon>Thiohalorhabdales</taxon>
        <taxon>Thiohalorhabdaceae</taxon>
        <taxon>Thiohalorhabdus</taxon>
    </lineage>
</organism>
<evidence type="ECO:0000256" key="4">
    <source>
        <dbReference type="ARBA" id="ARBA00022801"/>
    </source>
</evidence>
<dbReference type="PANTHER" id="PTHR42850:SF11">
    <property type="entry name" value="BIS(5'-NUCLEOSYL)-TETRAPHOSPHATASE [SYMMETRICAL]"/>
    <property type="match status" value="1"/>
</dbReference>
<evidence type="ECO:0000256" key="6">
    <source>
        <dbReference type="ARBA" id="ARBA00032248"/>
    </source>
</evidence>
<dbReference type="GO" id="GO:0008803">
    <property type="term" value="F:bis(5'-nucleosyl)-tetraphosphatase (symmetrical) activity"/>
    <property type="evidence" value="ECO:0007669"/>
    <property type="project" value="UniProtKB-EC"/>
</dbReference>
<evidence type="ECO:0000259" key="9">
    <source>
        <dbReference type="Pfam" id="PF00149"/>
    </source>
</evidence>
<keyword evidence="4" id="KW-0378">Hydrolase</keyword>
<comment type="function">
    <text evidence="1">Hydrolyzes diadenosine 5',5'''-P1,P4-tetraphosphate to yield ADP.</text>
</comment>
<dbReference type="GO" id="GO:0016791">
    <property type="term" value="F:phosphatase activity"/>
    <property type="evidence" value="ECO:0007669"/>
    <property type="project" value="TreeGrafter"/>
</dbReference>
<dbReference type="RefSeq" id="WP_054965322.1">
    <property type="nucleotide sequence ID" value="NZ_FMUN01000005.1"/>
</dbReference>
<proteinExistence type="inferred from homology"/>
<dbReference type="GO" id="GO:0005737">
    <property type="term" value="C:cytoplasm"/>
    <property type="evidence" value="ECO:0007669"/>
    <property type="project" value="TreeGrafter"/>
</dbReference>
<dbReference type="NCBIfam" id="NF001204">
    <property type="entry name" value="PRK00166.1"/>
    <property type="match status" value="1"/>
</dbReference>
<evidence type="ECO:0000256" key="5">
    <source>
        <dbReference type="ARBA" id="ARBA00031248"/>
    </source>
</evidence>
<comment type="catalytic activity">
    <reaction evidence="8">
        <text>P(1),P(4)-bis(5'-adenosyl) tetraphosphate + H2O = 2 ADP + 2 H(+)</text>
        <dbReference type="Rhea" id="RHEA:24252"/>
        <dbReference type="ChEBI" id="CHEBI:15377"/>
        <dbReference type="ChEBI" id="CHEBI:15378"/>
        <dbReference type="ChEBI" id="CHEBI:58141"/>
        <dbReference type="ChEBI" id="CHEBI:456216"/>
        <dbReference type="EC" id="3.6.1.41"/>
    </reaction>
</comment>
<dbReference type="EC" id="3.6.1.41" evidence="3"/>
<dbReference type="GO" id="GO:0110154">
    <property type="term" value="P:RNA decapping"/>
    <property type="evidence" value="ECO:0007669"/>
    <property type="project" value="TreeGrafter"/>
</dbReference>
<dbReference type="Gene3D" id="3.60.21.10">
    <property type="match status" value="1"/>
</dbReference>
<dbReference type="AlphaFoldDB" id="A0A0P9CE30"/>
<dbReference type="OrthoDB" id="9807890at2"/>
<name>A0A0P9CE30_9GAMM</name>
<sequence>MAVYAIGDIQGCGEELEGLLGRIGFDSQRDRLWVVGDLVNRGPRSLQVLRRLRGLGDAVQVVLGNHDLHLIALAHGYAAFRRKDTLAELLEAEDGPALADWLRRQPLLHEAVDPRWTMVHAALAPGWDLAEARLRAEAVSQVLRDRWGPELAGSLSTATLPTHDPPPEREWEWLRFTAAVLTRTRYCTAEGEFDWGGAPPADPRFRPWYAHSERRWRGTRVVYGHWAANGLTRSGDVLGLDSGCVWGGALTAARLDADPPALWQWECPGHWTPGRD</sequence>
<comment type="similarity">
    <text evidence="2">Belongs to the Ap4A hydrolase family.</text>
</comment>
<protein>
    <recommendedName>
        <fullName evidence="3">bis(5'-nucleosyl)-tetraphosphatase (symmetrical)</fullName>
        <ecNumber evidence="3">3.6.1.41</ecNumber>
    </recommendedName>
    <alternativeName>
        <fullName evidence="6">Ap4A hydrolase</fullName>
    </alternativeName>
    <alternativeName>
        <fullName evidence="5">Diadenosine 5',5'''-P1,P4-tetraphosphate pyrophosphohydrolase</fullName>
    </alternativeName>
    <alternativeName>
        <fullName evidence="7">Diadenosine tetraphosphatase</fullName>
    </alternativeName>
</protein>
<dbReference type="Pfam" id="PF00149">
    <property type="entry name" value="Metallophos"/>
    <property type="match status" value="1"/>
</dbReference>
<evidence type="ECO:0000256" key="3">
    <source>
        <dbReference type="ARBA" id="ARBA00012506"/>
    </source>
</evidence>
<dbReference type="InterPro" id="IPR050126">
    <property type="entry name" value="Ap4A_hydrolase"/>
</dbReference>
<evidence type="ECO:0000256" key="1">
    <source>
        <dbReference type="ARBA" id="ARBA00003413"/>
    </source>
</evidence>
<dbReference type="Proteomes" id="UP000183104">
    <property type="component" value="Unassembled WGS sequence"/>
</dbReference>
<keyword evidence="11" id="KW-1185">Reference proteome</keyword>
<accession>A0A0P9CE30</accession>